<comment type="caution">
    <text evidence="1">The sequence shown here is derived from an EMBL/GenBank/DDBJ whole genome shotgun (WGS) entry which is preliminary data.</text>
</comment>
<accession>A0A939KI13</accession>
<dbReference type="EMBL" id="JAFNJU010000001">
    <property type="protein sequence ID" value="MBO1263491.1"/>
    <property type="molecule type" value="Genomic_DNA"/>
</dbReference>
<evidence type="ECO:0000313" key="1">
    <source>
        <dbReference type="EMBL" id="MBO1263491.1"/>
    </source>
</evidence>
<reference evidence="1" key="1">
    <citation type="submission" date="2021-03" db="EMBL/GenBank/DDBJ databases">
        <title>Proteiniclasticum marinus sp. nov., isolated from tidal flat sediment.</title>
        <authorList>
            <person name="Namirimu T."/>
            <person name="Yang J.-A."/>
            <person name="Yang S.-H."/>
            <person name="Kim Y.-J."/>
            <person name="Kwon K.K."/>
        </authorList>
    </citation>
    <scope>NUCLEOTIDE SEQUENCE</scope>
    <source>
        <strain evidence="1">SCR006</strain>
    </source>
</reference>
<sequence>MKYRDLTLISWDEETYLVVTCDSSGGIGDKQRDSVPVSPRILGFHTAQVALLEMLSVGVSPLALCNTLSVEMHPSGEEILKGIHDALSLLENGDQVEVTGSTEENIAVSQTGLGITVMGKARKKDFLFPETSEGDQAVVIGMPLMGGCVLEAKPSELFGLKTLQKLQGKDYIHEVIPAGSQGIIQEIRLLEKRTGLVFLEAESNPVDLHASSGPATSALITLDRGAVEKLRKDAEMPVYVVGEFVRNERS</sequence>
<proteinExistence type="predicted"/>
<organism evidence="1 2">
    <name type="scientific">Proteiniclasticum aestuarii</name>
    <dbReference type="NCBI Taxonomy" id="2817862"/>
    <lineage>
        <taxon>Bacteria</taxon>
        <taxon>Bacillati</taxon>
        <taxon>Bacillota</taxon>
        <taxon>Clostridia</taxon>
        <taxon>Eubacteriales</taxon>
        <taxon>Clostridiaceae</taxon>
        <taxon>Proteiniclasticum</taxon>
    </lineage>
</organism>
<dbReference type="Proteomes" id="UP000664218">
    <property type="component" value="Unassembled WGS sequence"/>
</dbReference>
<name>A0A939KI13_9CLOT</name>
<keyword evidence="2" id="KW-1185">Reference proteome</keyword>
<dbReference type="Gene3D" id="3.30.1330.10">
    <property type="entry name" value="PurM-like, N-terminal domain"/>
    <property type="match status" value="1"/>
</dbReference>
<protein>
    <submittedName>
        <fullName evidence="1">Selenophosphate synthase</fullName>
    </submittedName>
</protein>
<dbReference type="RefSeq" id="WP_207598012.1">
    <property type="nucleotide sequence ID" value="NZ_JAFNJU010000001.1"/>
</dbReference>
<gene>
    <name evidence="1" type="ORF">J3A84_00360</name>
</gene>
<dbReference type="InterPro" id="IPR036921">
    <property type="entry name" value="PurM-like_N_sf"/>
</dbReference>
<evidence type="ECO:0000313" key="2">
    <source>
        <dbReference type="Proteomes" id="UP000664218"/>
    </source>
</evidence>
<dbReference type="AlphaFoldDB" id="A0A939KI13"/>